<dbReference type="EMBL" id="JAOVQO010000001">
    <property type="protein sequence ID" value="MCU9846652.1"/>
    <property type="molecule type" value="Genomic_DNA"/>
</dbReference>
<sequence>MARIGFIGTGEIAAAMVRGLAGQGHEILVSERNADMAARLATEVAGVRIASNEEVVAGSDTVFLCLLARVAETVLPGLRFREDQAVISVMVDVALARLKALCAPATEISITIPLPPIATGGCPLPVYPASPALEALYGARNMVFAVRDETALNAHFGATALCSPLLEQMLTTATWLAGFTGDADRAEKYVSAVIRGYLPERPEGGMLAEALRNLSTEGGLNATLRTAMAPANADLRSGLDGFRARLGLDRGEA</sequence>
<dbReference type="PANTHER" id="PTHR11645:SF0">
    <property type="entry name" value="PYRROLINE-5-CARBOXYLATE REDUCTASE 3"/>
    <property type="match status" value="1"/>
</dbReference>
<proteinExistence type="inferred from homology"/>
<reference evidence="4 5" key="1">
    <citation type="submission" date="2022-10" db="EMBL/GenBank/DDBJ databases">
        <title>Defluviimonas sp. nov., isolated from ocean surface sediments.</title>
        <authorList>
            <person name="He W."/>
            <person name="Wang L."/>
            <person name="Zhang D.-F."/>
        </authorList>
    </citation>
    <scope>NUCLEOTIDE SEQUENCE [LARGE SCALE GENOMIC DNA]</scope>
    <source>
        <strain evidence="4 5">WL0024</strain>
    </source>
</reference>
<protein>
    <submittedName>
        <fullName evidence="4">NAD(P)-binding domain-containing protein</fullName>
    </submittedName>
</protein>
<name>A0ABT2X0W3_9RHOB</name>
<feature type="domain" description="Pyrroline-5-carboxylate reductase catalytic N-terminal" evidence="3">
    <location>
        <begin position="3"/>
        <end position="91"/>
    </location>
</feature>
<dbReference type="Pfam" id="PF03807">
    <property type="entry name" value="F420_oxidored"/>
    <property type="match status" value="1"/>
</dbReference>
<gene>
    <name evidence="4" type="ORF">OEZ60_01355</name>
</gene>
<dbReference type="Gene3D" id="3.40.50.720">
    <property type="entry name" value="NAD(P)-binding Rossmann-like Domain"/>
    <property type="match status" value="1"/>
</dbReference>
<evidence type="ECO:0000256" key="1">
    <source>
        <dbReference type="ARBA" id="ARBA00005525"/>
    </source>
</evidence>
<dbReference type="Proteomes" id="UP001209535">
    <property type="component" value="Unassembled WGS sequence"/>
</dbReference>
<keyword evidence="2" id="KW-0560">Oxidoreductase</keyword>
<evidence type="ECO:0000313" key="4">
    <source>
        <dbReference type="EMBL" id="MCU9846652.1"/>
    </source>
</evidence>
<dbReference type="InterPro" id="IPR028939">
    <property type="entry name" value="P5C_Rdtase_cat_N"/>
</dbReference>
<evidence type="ECO:0000259" key="3">
    <source>
        <dbReference type="Pfam" id="PF03807"/>
    </source>
</evidence>
<dbReference type="SUPFAM" id="SSF51735">
    <property type="entry name" value="NAD(P)-binding Rossmann-fold domains"/>
    <property type="match status" value="1"/>
</dbReference>
<dbReference type="PANTHER" id="PTHR11645">
    <property type="entry name" value="PYRROLINE-5-CARBOXYLATE REDUCTASE"/>
    <property type="match status" value="1"/>
</dbReference>
<evidence type="ECO:0000313" key="5">
    <source>
        <dbReference type="Proteomes" id="UP001209535"/>
    </source>
</evidence>
<evidence type="ECO:0000256" key="2">
    <source>
        <dbReference type="ARBA" id="ARBA00023002"/>
    </source>
</evidence>
<accession>A0ABT2X0W3</accession>
<dbReference type="InterPro" id="IPR036291">
    <property type="entry name" value="NAD(P)-bd_dom_sf"/>
</dbReference>
<organism evidence="4 5">
    <name type="scientific">Albidovulum salinarum</name>
    <dbReference type="NCBI Taxonomy" id="2984153"/>
    <lineage>
        <taxon>Bacteria</taxon>
        <taxon>Pseudomonadati</taxon>
        <taxon>Pseudomonadota</taxon>
        <taxon>Alphaproteobacteria</taxon>
        <taxon>Rhodobacterales</taxon>
        <taxon>Paracoccaceae</taxon>
        <taxon>Albidovulum</taxon>
    </lineage>
</organism>
<dbReference type="RefSeq" id="WP_263332455.1">
    <property type="nucleotide sequence ID" value="NZ_JAOVQO010000001.1"/>
</dbReference>
<comment type="caution">
    <text evidence="4">The sequence shown here is derived from an EMBL/GenBank/DDBJ whole genome shotgun (WGS) entry which is preliminary data.</text>
</comment>
<comment type="similarity">
    <text evidence="1">Belongs to the pyrroline-5-carboxylate reductase family.</text>
</comment>
<keyword evidence="5" id="KW-1185">Reference proteome</keyword>